<dbReference type="HOGENOM" id="CLU_211105_0_0_6"/>
<dbReference type="Proteomes" id="UP000011866">
    <property type="component" value="Chromosome"/>
</dbReference>
<evidence type="ECO:0000313" key="1">
    <source>
        <dbReference type="EMBL" id="CCU72100.1"/>
    </source>
</evidence>
<keyword evidence="2" id="KW-1185">Reference proteome</keyword>
<name>M5DQA9_9GAMM</name>
<reference evidence="1 2" key="1">
    <citation type="journal article" date="2013" name="Genome Announc.">
        <title>Genome Sequence of Thalassolituus oleivorans MIL-1 (DSM 14913T).</title>
        <authorList>
            <person name="Golyshin P.N."/>
            <person name="Werner J."/>
            <person name="Chernikova T.N."/>
            <person name="Tran H."/>
            <person name="Ferrer M."/>
            <person name="Yakimov M.M."/>
            <person name="Teeling H."/>
            <person name="Golyshina O.V."/>
        </authorList>
    </citation>
    <scope>NUCLEOTIDE SEQUENCE [LARGE SCALE GENOMIC DNA]</scope>
    <source>
        <strain evidence="1 2">MIL-1</strain>
    </source>
</reference>
<evidence type="ECO:0000313" key="2">
    <source>
        <dbReference type="Proteomes" id="UP000011866"/>
    </source>
</evidence>
<sequence>MVISGNSLITNFIMLGTGRAKKWAIIAQFLQQWQVCPIGFTKVSNWRILALVIMPLSF</sequence>
<organism evidence="1 2">
    <name type="scientific">Thalassolituus oleivorans MIL-1</name>
    <dbReference type="NCBI Taxonomy" id="1298593"/>
    <lineage>
        <taxon>Bacteria</taxon>
        <taxon>Pseudomonadati</taxon>
        <taxon>Pseudomonadota</taxon>
        <taxon>Gammaproteobacteria</taxon>
        <taxon>Oceanospirillales</taxon>
        <taxon>Oceanospirillaceae</taxon>
        <taxon>Thalassolituus</taxon>
    </lineage>
</organism>
<dbReference type="KEGG" id="tol:TOL_1676"/>
<dbReference type="EMBL" id="HF680312">
    <property type="protein sequence ID" value="CCU72100.1"/>
    <property type="molecule type" value="Genomic_DNA"/>
</dbReference>
<dbReference type="AlphaFoldDB" id="M5DQA9"/>
<gene>
    <name evidence="1" type="ORF">TOL_1676</name>
</gene>
<accession>M5DQA9</accession>
<protein>
    <submittedName>
        <fullName evidence="1">Uncharacterized protein</fullName>
    </submittedName>
</protein>
<proteinExistence type="predicted"/>